<accession>A0A0F9LPY9</accession>
<sequence length="106" mass="12526">MKRLFEIDWPEIYGPDFFNAETCQKILKEREYYEHIYVTDVTPGRKKMKKLFEIDWPESYGEHYVTRDLVESYMTSVFHSCECPFVVTDVTPEKKAVRSCGGHDCG</sequence>
<dbReference type="AlphaFoldDB" id="A0A0F9LPY9"/>
<organism evidence="1">
    <name type="scientific">marine sediment metagenome</name>
    <dbReference type="NCBI Taxonomy" id="412755"/>
    <lineage>
        <taxon>unclassified sequences</taxon>
        <taxon>metagenomes</taxon>
        <taxon>ecological metagenomes</taxon>
    </lineage>
</organism>
<dbReference type="EMBL" id="LAZR01006012">
    <property type="protein sequence ID" value="KKM95403.1"/>
    <property type="molecule type" value="Genomic_DNA"/>
</dbReference>
<comment type="caution">
    <text evidence="1">The sequence shown here is derived from an EMBL/GenBank/DDBJ whole genome shotgun (WGS) entry which is preliminary data.</text>
</comment>
<gene>
    <name evidence="1" type="ORF">LCGC14_1188620</name>
</gene>
<reference evidence="1" key="1">
    <citation type="journal article" date="2015" name="Nature">
        <title>Complex archaea that bridge the gap between prokaryotes and eukaryotes.</title>
        <authorList>
            <person name="Spang A."/>
            <person name="Saw J.H."/>
            <person name="Jorgensen S.L."/>
            <person name="Zaremba-Niedzwiedzka K."/>
            <person name="Martijn J."/>
            <person name="Lind A.E."/>
            <person name="van Eijk R."/>
            <person name="Schleper C."/>
            <person name="Guy L."/>
            <person name="Ettema T.J."/>
        </authorList>
    </citation>
    <scope>NUCLEOTIDE SEQUENCE</scope>
</reference>
<evidence type="ECO:0000313" key="1">
    <source>
        <dbReference type="EMBL" id="KKM95403.1"/>
    </source>
</evidence>
<name>A0A0F9LPY9_9ZZZZ</name>
<proteinExistence type="predicted"/>
<protein>
    <submittedName>
        <fullName evidence="1">Uncharacterized protein</fullName>
    </submittedName>
</protein>